<reference evidence="2" key="2">
    <citation type="submission" date="2011-02" db="EMBL/GenBank/DDBJ databases">
        <authorList>
            <person name="MacLean D."/>
        </authorList>
    </citation>
    <scope>NUCLEOTIDE SEQUENCE</scope>
</reference>
<dbReference type="Gene3D" id="3.40.50.790">
    <property type="match status" value="1"/>
</dbReference>
<feature type="compositionally biased region" description="Polar residues" evidence="1">
    <location>
        <begin position="270"/>
        <end position="299"/>
    </location>
</feature>
<reference evidence="2" key="1">
    <citation type="journal article" date="2011" name="PLoS Biol.">
        <title>Gene gain and loss during evolution of obligate parasitism in the white rust pathogen of Arabidopsis thaliana.</title>
        <authorList>
            <person name="Kemen E."/>
            <person name="Gardiner A."/>
            <person name="Schultz-Larsen T."/>
            <person name="Kemen A.C."/>
            <person name="Balmuth A.L."/>
            <person name="Robert-Seilaniantz A."/>
            <person name="Bailey K."/>
            <person name="Holub E."/>
            <person name="Studholme D.J."/>
            <person name="Maclean D."/>
            <person name="Jones J.D."/>
        </authorList>
    </citation>
    <scope>NUCLEOTIDE SEQUENCE</scope>
</reference>
<dbReference type="CDD" id="cd00403">
    <property type="entry name" value="Ribosomal_L1"/>
    <property type="match status" value="1"/>
</dbReference>
<dbReference type="Pfam" id="PF00687">
    <property type="entry name" value="Ribosomal_L1"/>
    <property type="match status" value="1"/>
</dbReference>
<evidence type="ECO:0000313" key="2">
    <source>
        <dbReference type="EMBL" id="CCA26010.1"/>
    </source>
</evidence>
<dbReference type="HOGENOM" id="CLU_026457_2_0_1"/>
<accession>F0WX21</accession>
<evidence type="ECO:0000256" key="1">
    <source>
        <dbReference type="SAM" id="MobiDB-lite"/>
    </source>
</evidence>
<protein>
    <submittedName>
        <fullName evidence="2">Uncharacterized protein AlNc14C340G10778</fullName>
    </submittedName>
</protein>
<dbReference type="AlphaFoldDB" id="F0WX21"/>
<proteinExistence type="predicted"/>
<dbReference type="InterPro" id="IPR016095">
    <property type="entry name" value="Ribosomal_uL1_3-a/b-sand"/>
</dbReference>
<dbReference type="Gene3D" id="3.30.190.20">
    <property type="match status" value="1"/>
</dbReference>
<sequence>MVGNQCSPMDEAQVRKAVLALQIYTEKQKLEQNKQPLIEENVSLSCIIQRKKVPSKASLKPIPIELPHGIRKQSEMCLLVKDTDKDRVKKILKEDPVEGLTKVMTLKKLRKNFARFEDRRTLVGAYDLFLADDRILPYLKSPVGKVFIRVKKQPVPVRISRAKFTQNLRAVEKQTFMFVSCGACMNVRIAHLGMSVDEIVENIMIGMQRCASLIGKKWNGIQAIHLKTNESVALPIYYSPISFTKLPAIPSAKCEHSSGNAAKSEENKESSVSPKSKQSLATASTRKNGKKNQTQVKAV</sequence>
<gene>
    <name evidence="2" type="primary">AlNc14C340G10778</name>
    <name evidence="2" type="ORF">ALNC14_121540</name>
</gene>
<name>F0WX21_9STRA</name>
<organism evidence="2">
    <name type="scientific">Albugo laibachii Nc14</name>
    <dbReference type="NCBI Taxonomy" id="890382"/>
    <lineage>
        <taxon>Eukaryota</taxon>
        <taxon>Sar</taxon>
        <taxon>Stramenopiles</taxon>
        <taxon>Oomycota</taxon>
        <taxon>Peronosporomycetes</taxon>
        <taxon>Albuginales</taxon>
        <taxon>Albuginaceae</taxon>
        <taxon>Albugo</taxon>
    </lineage>
</organism>
<dbReference type="InterPro" id="IPR028364">
    <property type="entry name" value="Ribosomal_uL1/biogenesis"/>
</dbReference>
<dbReference type="EMBL" id="FR824385">
    <property type="protein sequence ID" value="CCA26010.1"/>
    <property type="molecule type" value="Genomic_DNA"/>
</dbReference>
<dbReference type="SUPFAM" id="SSF56808">
    <property type="entry name" value="Ribosomal protein L1"/>
    <property type="match status" value="1"/>
</dbReference>
<dbReference type="InterPro" id="IPR023674">
    <property type="entry name" value="Ribosomal_uL1-like"/>
</dbReference>
<feature type="region of interest" description="Disordered" evidence="1">
    <location>
        <begin position="254"/>
        <end position="299"/>
    </location>
</feature>